<keyword evidence="1" id="KW-0378">Hydrolase</keyword>
<dbReference type="PIRSF" id="PIRSF018571">
    <property type="entry name" value="SpoIIGA"/>
    <property type="match status" value="1"/>
</dbReference>
<dbReference type="AlphaFoldDB" id="A0A1I2JAE4"/>
<feature type="transmembrane region" description="Helical" evidence="3">
    <location>
        <begin position="58"/>
        <end position="76"/>
    </location>
</feature>
<dbReference type="GO" id="GO:0004190">
    <property type="term" value="F:aspartic-type endopeptidase activity"/>
    <property type="evidence" value="ECO:0007669"/>
    <property type="project" value="UniProtKB-KW"/>
</dbReference>
<keyword evidence="1" id="KW-0645">Protease</keyword>
<reference evidence="5 6" key="1">
    <citation type="submission" date="2016-10" db="EMBL/GenBank/DDBJ databases">
        <authorList>
            <person name="de Groot N.N."/>
        </authorList>
    </citation>
    <scope>NUCLEOTIDE SEQUENCE [LARGE SCALE GENOMIC DNA]</scope>
    <source>
        <strain evidence="5 6">NLAE-zl-G419</strain>
    </source>
</reference>
<evidence type="ECO:0000256" key="1">
    <source>
        <dbReference type="PIRNR" id="PIRNR018571"/>
    </source>
</evidence>
<dbReference type="GeneID" id="90544575"/>
<evidence type="ECO:0000313" key="6">
    <source>
        <dbReference type="Proteomes" id="UP000182135"/>
    </source>
</evidence>
<evidence type="ECO:0000313" key="4">
    <source>
        <dbReference type="EMBL" id="PWL53043.1"/>
    </source>
</evidence>
<dbReference type="EMBL" id="FOOE01000001">
    <property type="protein sequence ID" value="SFF51812.1"/>
    <property type="molecule type" value="Genomic_DNA"/>
</dbReference>
<comment type="subcellular location">
    <subcellularLocation>
        <location evidence="1">Cell membrane</location>
    </subcellularLocation>
</comment>
<keyword evidence="1 3" id="KW-0472">Membrane</keyword>
<evidence type="ECO:0000313" key="5">
    <source>
        <dbReference type="EMBL" id="SFF51812.1"/>
    </source>
</evidence>
<feature type="active site" evidence="2">
    <location>
        <position position="174"/>
    </location>
</feature>
<dbReference type="eggNOG" id="ENOG50301AF">
    <property type="taxonomic scope" value="Bacteria"/>
</dbReference>
<name>A0A1I2JAE4_9CLOT</name>
<reference evidence="4 7" key="2">
    <citation type="submission" date="2018-03" db="EMBL/GenBank/DDBJ databases">
        <title>The uncultured portion of the human microbiome is neutrally assembled.</title>
        <authorList>
            <person name="Jeraldo P."/>
            <person name="Boardman L."/>
            <person name="White B.A."/>
            <person name="Nelson H."/>
            <person name="Goldenfeld N."/>
            <person name="Chia N."/>
        </authorList>
    </citation>
    <scope>NUCLEOTIDE SEQUENCE [LARGE SCALE GENOMIC DNA]</scope>
    <source>
        <strain evidence="4">CIM:MAG 903</strain>
    </source>
</reference>
<dbReference type="Proteomes" id="UP000246114">
    <property type="component" value="Unassembled WGS sequence"/>
</dbReference>
<dbReference type="GO" id="GO:0030435">
    <property type="term" value="P:sporulation resulting in formation of a cellular spore"/>
    <property type="evidence" value="ECO:0007669"/>
    <property type="project" value="UniProtKB-KW"/>
</dbReference>
<sequence>MKIYIDVLLFENFLVNLFLMYITSETMSITPKIKKMIFPSIIAASYTLVVFLKNEKFLNSVFFKIGIVAVFLYLYFKIKDWRFIVKSSIVYIMYSMILAGLCIFIDMELNNRFSIELNVINFSYKRIMLSIMFIYILFKRLLCYIKDRKIMKKLIYKVEVEGEGWSKTFNAFLDTGNELREPATNLPVLVIEESVVNDVPLDKKNCFYVPYAVVDGQGGNMVGYKIKNIKIYFDENNVKETQGIICICKNKLSIGNEYSGLLSRGLI</sequence>
<dbReference type="GO" id="GO:0030436">
    <property type="term" value="P:asexual sporulation"/>
    <property type="evidence" value="ECO:0007669"/>
    <property type="project" value="InterPro"/>
</dbReference>
<evidence type="ECO:0000256" key="3">
    <source>
        <dbReference type="SAM" id="Phobius"/>
    </source>
</evidence>
<gene>
    <name evidence="4" type="ORF">DBY38_09225</name>
    <name evidence="5" type="ORF">SAMN04487885_101318</name>
</gene>
<feature type="transmembrane region" description="Helical" evidence="3">
    <location>
        <begin position="127"/>
        <end position="145"/>
    </location>
</feature>
<evidence type="ECO:0000256" key="2">
    <source>
        <dbReference type="PIRSR" id="PIRSR018571-1"/>
    </source>
</evidence>
<proteinExistence type="inferred from homology"/>
<keyword evidence="1" id="KW-1003">Cell membrane</keyword>
<dbReference type="Proteomes" id="UP000182135">
    <property type="component" value="Unassembled WGS sequence"/>
</dbReference>
<comment type="function">
    <text evidence="1">Probable aspartic protease that is responsible for the proteolytic cleavage of the RNA polymerase sigma E factor (SigE/spoIIGB) to yield the active peptide in the mother cell during sporulation. Responds to a signal from the forespore that is triggered by the extracellular signal protein SpoIIR.</text>
</comment>
<accession>A0A1I2JAE4</accession>
<dbReference type="EMBL" id="QAMZ01000043">
    <property type="protein sequence ID" value="PWL53043.1"/>
    <property type="molecule type" value="Genomic_DNA"/>
</dbReference>
<dbReference type="STRING" id="1529.SAMN04487885_101318"/>
<comment type="similarity">
    <text evidence="1">Belongs to the peptidase U4 family.</text>
</comment>
<dbReference type="OrthoDB" id="2690199at2"/>
<organism evidence="5 6">
    <name type="scientific">Clostridium cadaveris</name>
    <dbReference type="NCBI Taxonomy" id="1529"/>
    <lineage>
        <taxon>Bacteria</taxon>
        <taxon>Bacillati</taxon>
        <taxon>Bacillota</taxon>
        <taxon>Clostridia</taxon>
        <taxon>Eubacteriales</taxon>
        <taxon>Clostridiaceae</taxon>
        <taxon>Clostridium</taxon>
    </lineage>
</organism>
<dbReference type="Pfam" id="PF03419">
    <property type="entry name" value="Peptidase_U4"/>
    <property type="match status" value="1"/>
</dbReference>
<dbReference type="GO" id="GO:0006508">
    <property type="term" value="P:proteolysis"/>
    <property type="evidence" value="ECO:0007669"/>
    <property type="project" value="UniProtKB-KW"/>
</dbReference>
<evidence type="ECO:0000313" key="7">
    <source>
        <dbReference type="Proteomes" id="UP000246114"/>
    </source>
</evidence>
<dbReference type="GO" id="GO:0005886">
    <property type="term" value="C:plasma membrane"/>
    <property type="evidence" value="ECO:0007669"/>
    <property type="project" value="UniProtKB-SubCell"/>
</dbReference>
<keyword evidence="6" id="KW-1185">Reference proteome</keyword>
<feature type="transmembrane region" description="Helical" evidence="3">
    <location>
        <begin position="88"/>
        <end position="107"/>
    </location>
</feature>
<keyword evidence="1" id="KW-0749">Sporulation</keyword>
<protein>
    <recommendedName>
        <fullName evidence="1">Sporulation sigma-E factor-processing peptidase</fullName>
        <ecNumber evidence="1">3.4.23.-</ecNumber>
    </recommendedName>
    <alternativeName>
        <fullName evidence="1">Membrane-associated aspartic protease</fullName>
    </alternativeName>
    <alternativeName>
        <fullName evidence="1">Stage II sporulation protein GA</fullName>
    </alternativeName>
</protein>
<dbReference type="EC" id="3.4.23.-" evidence="1"/>
<keyword evidence="3" id="KW-0812">Transmembrane</keyword>
<feature type="transmembrane region" description="Helical" evidence="3">
    <location>
        <begin position="6"/>
        <end position="24"/>
    </location>
</feature>
<dbReference type="RefSeq" id="WP_027638191.1">
    <property type="nucleotide sequence ID" value="NZ_BAAACD010000019.1"/>
</dbReference>
<keyword evidence="1" id="KW-0064">Aspartyl protease</keyword>
<keyword evidence="3" id="KW-1133">Transmembrane helix</keyword>
<dbReference type="InterPro" id="IPR005081">
    <property type="entry name" value="SpoIIGA"/>
</dbReference>